<organism evidence="1 2">
    <name type="scientific">Caerostris extrusa</name>
    <name type="common">Bark spider</name>
    <name type="synonym">Caerostris bankana</name>
    <dbReference type="NCBI Taxonomy" id="172846"/>
    <lineage>
        <taxon>Eukaryota</taxon>
        <taxon>Metazoa</taxon>
        <taxon>Ecdysozoa</taxon>
        <taxon>Arthropoda</taxon>
        <taxon>Chelicerata</taxon>
        <taxon>Arachnida</taxon>
        <taxon>Araneae</taxon>
        <taxon>Araneomorphae</taxon>
        <taxon>Entelegynae</taxon>
        <taxon>Araneoidea</taxon>
        <taxon>Araneidae</taxon>
        <taxon>Caerostris</taxon>
    </lineage>
</organism>
<comment type="caution">
    <text evidence="1">The sequence shown here is derived from an EMBL/GenBank/DDBJ whole genome shotgun (WGS) entry which is preliminary data.</text>
</comment>
<evidence type="ECO:0000313" key="2">
    <source>
        <dbReference type="Proteomes" id="UP001054945"/>
    </source>
</evidence>
<keyword evidence="2" id="KW-1185">Reference proteome</keyword>
<dbReference type="EMBL" id="BPLR01016136">
    <property type="protein sequence ID" value="GIY81499.1"/>
    <property type="molecule type" value="Genomic_DNA"/>
</dbReference>
<evidence type="ECO:0000313" key="1">
    <source>
        <dbReference type="EMBL" id="GIY81499.1"/>
    </source>
</evidence>
<dbReference type="Proteomes" id="UP001054945">
    <property type="component" value="Unassembled WGS sequence"/>
</dbReference>
<protein>
    <submittedName>
        <fullName evidence="1">Uncharacterized protein</fullName>
    </submittedName>
</protein>
<sequence>MGNSNKVHFKLSRKSTLRGWRDGSDDIFAEASALIFVCTEANFMPQSIWSHERYEHSWTLDGTHAYLLTLGVQICSRN</sequence>
<proteinExistence type="predicted"/>
<dbReference type="AlphaFoldDB" id="A0AAV4WI67"/>
<reference evidence="1 2" key="1">
    <citation type="submission" date="2021-06" db="EMBL/GenBank/DDBJ databases">
        <title>Caerostris extrusa draft genome.</title>
        <authorList>
            <person name="Kono N."/>
            <person name="Arakawa K."/>
        </authorList>
    </citation>
    <scope>NUCLEOTIDE SEQUENCE [LARGE SCALE GENOMIC DNA]</scope>
</reference>
<accession>A0AAV4WI67</accession>
<name>A0AAV4WI67_CAEEX</name>
<gene>
    <name evidence="1" type="ORF">CEXT_132091</name>
</gene>